<feature type="region of interest" description="Disordered" evidence="1">
    <location>
        <begin position="1"/>
        <end position="95"/>
    </location>
</feature>
<name>A0A7S2A4V6_9STRA</name>
<dbReference type="PANTHER" id="PTHR21600:SF40">
    <property type="entry name" value="PSEUDOURIDYLATE SYNTHASE RPUSD2"/>
    <property type="match status" value="1"/>
</dbReference>
<feature type="domain" description="Pseudouridine synthase RsuA/RluA-like" evidence="2">
    <location>
        <begin position="245"/>
        <end position="348"/>
    </location>
</feature>
<dbReference type="InterPro" id="IPR020103">
    <property type="entry name" value="PsdUridine_synth_cat_dom_sf"/>
</dbReference>
<sequence length="703" mass="77734">MSSNGKLVDDTVAERGKKHEHSTVERSERYDNSESLDDIARNCNDNRKHSMGRKGGKRGMKPRSRRNRKRPRGGGVLGLGDTDGGLNNQDENVKEEEEHVKIEIVNLSDATRVLSDNVKMDVRAWGGKRVRIVRPYPFAFATFAKARWVGRPVIDVYHEEFGSYPKSYYESAINEGRILVSGKQVSCEYKIKGGDELTHTVHRHEPAVAVSDEASLSSLVDSERTQKKEELKSSALIKVIYEDNDVIVVDKPATLPIHPCGGYNFNSLFHILAEQDPNLKGRLHTVHRLDRLTSGVTIVAKSTHVAKSLGKCISDREHCHKTYIARVKGRFPLGIPTKLSRLSAICRKEDSKDGLGGGGTEDAGSSCDQQKQAPCQFGELVDIPGSLVNESSRGKGNKNNTTPALGFWITDGLGIIHGDATVSDVFESRQNMKKLLGQEKSLTHQPEDLETNMEGRQTNDLTSSTNAEVRSEQRWFHLACPCRVASHKNGICEAGDFSHLSKSEAEDKKFGIKAAQTSFAVIDYDTETDSTIVLAKPVTGRTHQIRLHLEYLGHPIANDPNYGGDIWYGDPAGAAACQDAKEKMDEMDLMAGSQEPGCKIATNTLSSSFVQRPKDATSTDVPATEAEVQNAALQVRDKGETLLSFIKKTCVWCARSRGGDRVLFEFLVRSQGIWLHAFEYKVIGGNGELLKYRSDPPTWICLR</sequence>
<evidence type="ECO:0000256" key="1">
    <source>
        <dbReference type="SAM" id="MobiDB-lite"/>
    </source>
</evidence>
<evidence type="ECO:0000259" key="2">
    <source>
        <dbReference type="Pfam" id="PF00849"/>
    </source>
</evidence>
<gene>
    <name evidence="3" type="ORF">DBRI1063_LOCUS25026</name>
</gene>
<dbReference type="EMBL" id="HBGN01039117">
    <property type="protein sequence ID" value="CAD9357482.1"/>
    <property type="molecule type" value="Transcribed_RNA"/>
</dbReference>
<reference evidence="3" key="1">
    <citation type="submission" date="2021-01" db="EMBL/GenBank/DDBJ databases">
        <authorList>
            <person name="Corre E."/>
            <person name="Pelletier E."/>
            <person name="Niang G."/>
            <person name="Scheremetjew M."/>
            <person name="Finn R."/>
            <person name="Kale V."/>
            <person name="Holt S."/>
            <person name="Cochrane G."/>
            <person name="Meng A."/>
            <person name="Brown T."/>
            <person name="Cohen L."/>
        </authorList>
    </citation>
    <scope>NUCLEOTIDE SEQUENCE</scope>
    <source>
        <strain evidence="3">Pop2</strain>
    </source>
</reference>
<protein>
    <recommendedName>
        <fullName evidence="2">Pseudouridine synthase RsuA/RluA-like domain-containing protein</fullName>
    </recommendedName>
</protein>
<dbReference type="PANTHER" id="PTHR21600">
    <property type="entry name" value="MITOCHONDRIAL RNA PSEUDOURIDINE SYNTHASE"/>
    <property type="match status" value="1"/>
</dbReference>
<dbReference type="Pfam" id="PF00849">
    <property type="entry name" value="PseudoU_synth_2"/>
    <property type="match status" value="1"/>
</dbReference>
<proteinExistence type="predicted"/>
<dbReference type="GO" id="GO:0009982">
    <property type="term" value="F:pseudouridine synthase activity"/>
    <property type="evidence" value="ECO:0007669"/>
    <property type="project" value="InterPro"/>
</dbReference>
<organism evidence="3">
    <name type="scientific">Ditylum brightwellii</name>
    <dbReference type="NCBI Taxonomy" id="49249"/>
    <lineage>
        <taxon>Eukaryota</taxon>
        <taxon>Sar</taxon>
        <taxon>Stramenopiles</taxon>
        <taxon>Ochrophyta</taxon>
        <taxon>Bacillariophyta</taxon>
        <taxon>Mediophyceae</taxon>
        <taxon>Lithodesmiophycidae</taxon>
        <taxon>Lithodesmiales</taxon>
        <taxon>Lithodesmiaceae</taxon>
        <taxon>Ditylum</taxon>
    </lineage>
</organism>
<feature type="region of interest" description="Disordered" evidence="1">
    <location>
        <begin position="350"/>
        <end position="369"/>
    </location>
</feature>
<dbReference type="GO" id="GO:0000455">
    <property type="term" value="P:enzyme-directed rRNA pseudouridine synthesis"/>
    <property type="evidence" value="ECO:0007669"/>
    <property type="project" value="TreeGrafter"/>
</dbReference>
<dbReference type="GO" id="GO:0003723">
    <property type="term" value="F:RNA binding"/>
    <property type="evidence" value="ECO:0007669"/>
    <property type="project" value="InterPro"/>
</dbReference>
<feature type="compositionally biased region" description="Basic residues" evidence="1">
    <location>
        <begin position="49"/>
        <end position="72"/>
    </location>
</feature>
<dbReference type="AlphaFoldDB" id="A0A7S2A4V6"/>
<dbReference type="InterPro" id="IPR006145">
    <property type="entry name" value="PsdUridine_synth_RsuA/RluA"/>
</dbReference>
<dbReference type="InterPro" id="IPR050188">
    <property type="entry name" value="RluA_PseudoU_synthase"/>
</dbReference>
<feature type="compositionally biased region" description="Gly residues" evidence="1">
    <location>
        <begin position="73"/>
        <end position="83"/>
    </location>
</feature>
<evidence type="ECO:0000313" key="3">
    <source>
        <dbReference type="EMBL" id="CAD9357482.1"/>
    </source>
</evidence>
<dbReference type="SUPFAM" id="SSF55120">
    <property type="entry name" value="Pseudouridine synthase"/>
    <property type="match status" value="1"/>
</dbReference>
<accession>A0A7S2A4V6</accession>
<feature type="compositionally biased region" description="Basic and acidic residues" evidence="1">
    <location>
        <begin position="7"/>
        <end position="48"/>
    </location>
</feature>
<dbReference type="Gene3D" id="3.30.2350.10">
    <property type="entry name" value="Pseudouridine synthase"/>
    <property type="match status" value="2"/>
</dbReference>